<dbReference type="InParanoid" id="A0A5J5F6F9"/>
<dbReference type="Proteomes" id="UP000326924">
    <property type="component" value="Unassembled WGS sequence"/>
</dbReference>
<keyword evidence="3" id="KW-1185">Reference proteome</keyword>
<protein>
    <submittedName>
        <fullName evidence="2">Uncharacterized protein</fullName>
    </submittedName>
</protein>
<proteinExistence type="predicted"/>
<reference evidence="2 3" key="1">
    <citation type="submission" date="2019-09" db="EMBL/GenBank/DDBJ databases">
        <title>Draft genome of the ectomycorrhizal ascomycete Sphaerosporella brunnea.</title>
        <authorList>
            <consortium name="DOE Joint Genome Institute"/>
            <person name="Benucci G.M."/>
            <person name="Marozzi G."/>
            <person name="Antonielli L."/>
            <person name="Sanchez S."/>
            <person name="Marco P."/>
            <person name="Wang X."/>
            <person name="Falini L.B."/>
            <person name="Barry K."/>
            <person name="Haridas S."/>
            <person name="Lipzen A."/>
            <person name="Labutti K."/>
            <person name="Grigoriev I.V."/>
            <person name="Murat C."/>
            <person name="Martin F."/>
            <person name="Albertini E."/>
            <person name="Donnini D."/>
            <person name="Bonito G."/>
        </authorList>
    </citation>
    <scope>NUCLEOTIDE SEQUENCE [LARGE SCALE GENOMIC DNA]</scope>
    <source>
        <strain evidence="2 3">Sb_GMNB300</strain>
    </source>
</reference>
<feature type="coiled-coil region" evidence="1">
    <location>
        <begin position="155"/>
        <end position="230"/>
    </location>
</feature>
<gene>
    <name evidence="2" type="ORF">FN846DRAFT_903488</name>
</gene>
<organism evidence="2 3">
    <name type="scientific">Sphaerosporella brunnea</name>
    <dbReference type="NCBI Taxonomy" id="1250544"/>
    <lineage>
        <taxon>Eukaryota</taxon>
        <taxon>Fungi</taxon>
        <taxon>Dikarya</taxon>
        <taxon>Ascomycota</taxon>
        <taxon>Pezizomycotina</taxon>
        <taxon>Pezizomycetes</taxon>
        <taxon>Pezizales</taxon>
        <taxon>Pyronemataceae</taxon>
        <taxon>Sphaerosporella</taxon>
    </lineage>
</organism>
<dbReference type="AlphaFoldDB" id="A0A5J5F6F9"/>
<evidence type="ECO:0000313" key="2">
    <source>
        <dbReference type="EMBL" id="KAA8912522.1"/>
    </source>
</evidence>
<keyword evidence="1" id="KW-0175">Coiled coil</keyword>
<evidence type="ECO:0000313" key="3">
    <source>
        <dbReference type="Proteomes" id="UP000326924"/>
    </source>
</evidence>
<sequence>MHTAAAGEPYNEDGLDSKDEDVACTALNHVPHDNGLFNALPPIQQPPPPAPDAVTREDLVEIRTELAAMRTAIDGTNTRVSEIGQHVGGIRQDVTQTRTTVNSSNRVLIRVANRLDGTFEARRKSQEDATQTCKDAEAKIKTTRGDTDWARRHELKAYRRENSRLRSNNKHLAREPQRYIKEKDYTERLRVFVQDSDKMEAMCEEEDTNNAELKAQLEKERKKNRAWEAAERRRVEEAERRKRKREAATGEYGYVELMQTSRLESKTTEARQACKAPVKARVAIRFAVREPAHKEDVKNGQILGA</sequence>
<evidence type="ECO:0000256" key="1">
    <source>
        <dbReference type="SAM" id="Coils"/>
    </source>
</evidence>
<name>A0A5J5F6F9_9PEZI</name>
<accession>A0A5J5F6F9</accession>
<dbReference type="EMBL" id="VXIS01000023">
    <property type="protein sequence ID" value="KAA8912522.1"/>
    <property type="molecule type" value="Genomic_DNA"/>
</dbReference>
<comment type="caution">
    <text evidence="2">The sequence shown here is derived from an EMBL/GenBank/DDBJ whole genome shotgun (WGS) entry which is preliminary data.</text>
</comment>